<dbReference type="PANTHER" id="PTHR16222:SF24">
    <property type="entry name" value="ADP-RIBOSYLHYDROLASE ARH3"/>
    <property type="match status" value="1"/>
</dbReference>
<dbReference type="GO" id="GO:0004649">
    <property type="term" value="F:poly(ADP-ribose) glycohydrolase activity"/>
    <property type="evidence" value="ECO:0007669"/>
    <property type="project" value="UniProtKB-EC"/>
</dbReference>
<keyword evidence="3 13" id="KW-0378">Hydrolase</keyword>
<dbReference type="AlphaFoldDB" id="A0A3N4IM60"/>
<comment type="cofactor">
    <cofactor evidence="12">
        <name>Mg(2+)</name>
        <dbReference type="ChEBI" id="CHEBI:18420"/>
    </cofactor>
    <text evidence="12">Binds 2 magnesium ions per subunit.</text>
</comment>
<keyword evidence="12" id="KW-0479">Metal-binding</keyword>
<comment type="catalytic activity">
    <reaction evidence="11">
        <text>alpha-NAD(+) + H2O = ADP-D-ribose + nicotinamide + H(+)</text>
        <dbReference type="Rhea" id="RHEA:68792"/>
        <dbReference type="ChEBI" id="CHEBI:15377"/>
        <dbReference type="ChEBI" id="CHEBI:15378"/>
        <dbReference type="ChEBI" id="CHEBI:17154"/>
        <dbReference type="ChEBI" id="CHEBI:57967"/>
        <dbReference type="ChEBI" id="CHEBI:77017"/>
    </reaction>
</comment>
<dbReference type="SUPFAM" id="SSF101478">
    <property type="entry name" value="ADP-ribosylglycohydrolase"/>
    <property type="match status" value="1"/>
</dbReference>
<dbReference type="InterPro" id="IPR050792">
    <property type="entry name" value="ADP-ribosylglycohydrolase"/>
</dbReference>
<evidence type="ECO:0000256" key="2">
    <source>
        <dbReference type="ARBA" id="ARBA00012255"/>
    </source>
</evidence>
<evidence type="ECO:0000313" key="13">
    <source>
        <dbReference type="EMBL" id="RPA85281.1"/>
    </source>
</evidence>
<dbReference type="OrthoDB" id="2021138at2759"/>
<name>A0A3N4IM60_ASCIM</name>
<evidence type="ECO:0000256" key="8">
    <source>
        <dbReference type="ARBA" id="ARBA00042850"/>
    </source>
</evidence>
<feature type="binding site" evidence="12">
    <location>
        <position position="288"/>
    </location>
    <ligand>
        <name>Mg(2+)</name>
        <dbReference type="ChEBI" id="CHEBI:18420"/>
        <label>1</label>
    </ligand>
</feature>
<evidence type="ECO:0000313" key="14">
    <source>
        <dbReference type="Proteomes" id="UP000275078"/>
    </source>
</evidence>
<evidence type="ECO:0000256" key="12">
    <source>
        <dbReference type="PIRSR" id="PIRSR605502-1"/>
    </source>
</evidence>
<sequence>MKPEDLSTSLLPLAPIPTKLSTALFGLAICDALGGPVEFKRRGSFPTVSKMLPNTTFKVPAGSWTDDTSLALCLAWSLISNAGKIDLLDHAKRYYQWRERGYMSCTGHCFDCGNTIRYALTLWETTEFTSEEKGVESVRKTLDKSSFSGNGSLMRVLPVALAGWRDLEVVVKNAGRSTEATHPNVMCREACQVYCLLVATILQNVEKKNESFSKKDLFEVLEGFEFQSKELGEAVGKGSGLLGMKYEEIRSSGYVLHSLQAALWAFFTSGSFEEGAVLTVNMGDDADTVGAIYGGLAGCWYGDALYDDIDGSSESGFWTKKVKEWRGDLQKPEMIEKVVGGLVELNGGGTGGSVA</sequence>
<dbReference type="GO" id="GO:0046872">
    <property type="term" value="F:metal ion binding"/>
    <property type="evidence" value="ECO:0007669"/>
    <property type="project" value="UniProtKB-KW"/>
</dbReference>
<dbReference type="InterPro" id="IPR005502">
    <property type="entry name" value="Ribosyl_crysJ1"/>
</dbReference>
<keyword evidence="12" id="KW-0460">Magnesium</keyword>
<dbReference type="Gene3D" id="1.10.4080.10">
    <property type="entry name" value="ADP-ribosylation/Crystallin J1"/>
    <property type="match status" value="1"/>
</dbReference>
<evidence type="ECO:0000256" key="3">
    <source>
        <dbReference type="ARBA" id="ARBA00022801"/>
    </source>
</evidence>
<evidence type="ECO:0000256" key="4">
    <source>
        <dbReference type="ARBA" id="ARBA00041057"/>
    </source>
</evidence>
<dbReference type="InterPro" id="IPR036705">
    <property type="entry name" value="Ribosyl_crysJ1_sf"/>
</dbReference>
<feature type="binding site" evidence="12">
    <location>
        <position position="67"/>
    </location>
    <ligand>
        <name>Mg(2+)</name>
        <dbReference type="ChEBI" id="CHEBI:18420"/>
        <label>1</label>
    </ligand>
</feature>
<evidence type="ECO:0000256" key="6">
    <source>
        <dbReference type="ARBA" id="ARBA00042471"/>
    </source>
</evidence>
<accession>A0A3N4IM60</accession>
<feature type="binding site" evidence="12">
    <location>
        <position position="66"/>
    </location>
    <ligand>
        <name>Mg(2+)</name>
        <dbReference type="ChEBI" id="CHEBI:18420"/>
        <label>1</label>
    </ligand>
</feature>
<comment type="similarity">
    <text evidence="1">Belongs to the ADP-ribosylglycohydrolase family.</text>
</comment>
<reference evidence="13 14" key="1">
    <citation type="journal article" date="2018" name="Nat. Ecol. Evol.">
        <title>Pezizomycetes genomes reveal the molecular basis of ectomycorrhizal truffle lifestyle.</title>
        <authorList>
            <person name="Murat C."/>
            <person name="Payen T."/>
            <person name="Noel B."/>
            <person name="Kuo A."/>
            <person name="Morin E."/>
            <person name="Chen J."/>
            <person name="Kohler A."/>
            <person name="Krizsan K."/>
            <person name="Balestrini R."/>
            <person name="Da Silva C."/>
            <person name="Montanini B."/>
            <person name="Hainaut M."/>
            <person name="Levati E."/>
            <person name="Barry K.W."/>
            <person name="Belfiori B."/>
            <person name="Cichocki N."/>
            <person name="Clum A."/>
            <person name="Dockter R.B."/>
            <person name="Fauchery L."/>
            <person name="Guy J."/>
            <person name="Iotti M."/>
            <person name="Le Tacon F."/>
            <person name="Lindquist E.A."/>
            <person name="Lipzen A."/>
            <person name="Malagnac F."/>
            <person name="Mello A."/>
            <person name="Molinier V."/>
            <person name="Miyauchi S."/>
            <person name="Poulain J."/>
            <person name="Riccioni C."/>
            <person name="Rubini A."/>
            <person name="Sitrit Y."/>
            <person name="Splivallo R."/>
            <person name="Traeger S."/>
            <person name="Wang M."/>
            <person name="Zifcakova L."/>
            <person name="Wipf D."/>
            <person name="Zambonelli A."/>
            <person name="Paolocci F."/>
            <person name="Nowrousian M."/>
            <person name="Ottonello S."/>
            <person name="Baldrian P."/>
            <person name="Spatafora J.W."/>
            <person name="Henrissat B."/>
            <person name="Nagy L.G."/>
            <person name="Aury J.M."/>
            <person name="Wincker P."/>
            <person name="Grigoriev I.V."/>
            <person name="Bonfante P."/>
            <person name="Martin F.M."/>
        </authorList>
    </citation>
    <scope>NUCLEOTIDE SEQUENCE [LARGE SCALE GENOMIC DNA]</scope>
    <source>
        <strain evidence="13 14">RN42</strain>
    </source>
</reference>
<dbReference type="EMBL" id="ML119654">
    <property type="protein sequence ID" value="RPA85281.1"/>
    <property type="molecule type" value="Genomic_DNA"/>
</dbReference>
<feature type="binding site" evidence="12">
    <location>
        <position position="285"/>
    </location>
    <ligand>
        <name>Mg(2+)</name>
        <dbReference type="ChEBI" id="CHEBI:18420"/>
        <label>1</label>
    </ligand>
</feature>
<dbReference type="Pfam" id="PF03747">
    <property type="entry name" value="ADP_ribosyl_GH"/>
    <property type="match status" value="1"/>
</dbReference>
<proteinExistence type="inferred from homology"/>
<keyword evidence="14" id="KW-1185">Reference proteome</keyword>
<evidence type="ECO:0000256" key="5">
    <source>
        <dbReference type="ARBA" id="ARBA00042398"/>
    </source>
</evidence>
<dbReference type="STRING" id="1160509.A0A3N4IM60"/>
<dbReference type="EC" id="3.2.1.143" evidence="2"/>
<protein>
    <recommendedName>
        <fullName evidence="4">ADP-ribosylhydrolase ARH3</fullName>
        <ecNumber evidence="2">3.2.1.143</ecNumber>
    </recommendedName>
    <alternativeName>
        <fullName evidence="5">ADP-ribose glycohydrolase ARH3</fullName>
    </alternativeName>
    <alternativeName>
        <fullName evidence="6">ADP-ribosylhydrolase 3</fullName>
    </alternativeName>
    <alternativeName>
        <fullName evidence="9">O-acetyl-ADP-ribose deacetylase ARH3</fullName>
    </alternativeName>
    <alternativeName>
        <fullName evidence="10">Poly(ADP-ribose) glycohydrolase ARH3</fullName>
    </alternativeName>
    <alternativeName>
        <fullName evidence="8">[Protein ADP-ribosylarginine] hydrolase-like protein 2</fullName>
    </alternativeName>
    <alternativeName>
        <fullName evidence="7">[Protein ADP-ribosylserine] hydrolase</fullName>
    </alternativeName>
</protein>
<dbReference type="Proteomes" id="UP000275078">
    <property type="component" value="Unassembled WGS sequence"/>
</dbReference>
<organism evidence="13 14">
    <name type="scientific">Ascobolus immersus RN42</name>
    <dbReference type="NCBI Taxonomy" id="1160509"/>
    <lineage>
        <taxon>Eukaryota</taxon>
        <taxon>Fungi</taxon>
        <taxon>Dikarya</taxon>
        <taxon>Ascomycota</taxon>
        <taxon>Pezizomycotina</taxon>
        <taxon>Pezizomycetes</taxon>
        <taxon>Pezizales</taxon>
        <taxon>Ascobolaceae</taxon>
        <taxon>Ascobolus</taxon>
    </lineage>
</organism>
<gene>
    <name evidence="13" type="ORF">BJ508DRAFT_373661</name>
</gene>
<feature type="binding site" evidence="12">
    <location>
        <position position="287"/>
    </location>
    <ligand>
        <name>Mg(2+)</name>
        <dbReference type="ChEBI" id="CHEBI:18420"/>
        <label>1</label>
    </ligand>
</feature>
<evidence type="ECO:0000256" key="10">
    <source>
        <dbReference type="ARBA" id="ARBA00043193"/>
    </source>
</evidence>
<evidence type="ECO:0000256" key="7">
    <source>
        <dbReference type="ARBA" id="ARBA00042722"/>
    </source>
</evidence>
<feature type="binding site" evidence="12">
    <location>
        <position position="65"/>
    </location>
    <ligand>
        <name>Mg(2+)</name>
        <dbReference type="ChEBI" id="CHEBI:18420"/>
        <label>1</label>
    </ligand>
</feature>
<evidence type="ECO:0000256" key="1">
    <source>
        <dbReference type="ARBA" id="ARBA00010702"/>
    </source>
</evidence>
<dbReference type="PANTHER" id="PTHR16222">
    <property type="entry name" value="ADP-RIBOSYLGLYCOHYDROLASE"/>
    <property type="match status" value="1"/>
</dbReference>
<evidence type="ECO:0000256" key="9">
    <source>
        <dbReference type="ARBA" id="ARBA00043187"/>
    </source>
</evidence>
<evidence type="ECO:0000256" key="11">
    <source>
        <dbReference type="ARBA" id="ARBA00049015"/>
    </source>
</evidence>